<dbReference type="Proteomes" id="UP000240989">
    <property type="component" value="Unassembled WGS sequence"/>
</dbReference>
<protein>
    <submittedName>
        <fullName evidence="1">Uncharacterized protein</fullName>
    </submittedName>
</protein>
<proteinExistence type="predicted"/>
<reference evidence="1 2" key="1">
    <citation type="submission" date="2018-01" db="EMBL/GenBank/DDBJ databases">
        <title>Whole genome sequencing of Histamine producing bacteria.</title>
        <authorList>
            <person name="Butler K."/>
        </authorList>
    </citation>
    <scope>NUCLEOTIDE SEQUENCE [LARGE SCALE GENOMIC DNA]</scope>
    <source>
        <strain evidence="1 2">A6-1</strain>
    </source>
</reference>
<comment type="caution">
    <text evidence="1">The sequence shown here is derived from an EMBL/GenBank/DDBJ whole genome shotgun (WGS) entry which is preliminary data.</text>
</comment>
<organism evidence="1 2">
    <name type="scientific">Photobacterium angustum</name>
    <dbReference type="NCBI Taxonomy" id="661"/>
    <lineage>
        <taxon>Bacteria</taxon>
        <taxon>Pseudomonadati</taxon>
        <taxon>Pseudomonadota</taxon>
        <taxon>Gammaproteobacteria</taxon>
        <taxon>Vibrionales</taxon>
        <taxon>Vibrionaceae</taxon>
        <taxon>Photobacterium</taxon>
    </lineage>
</organism>
<sequence length="144" mass="16551">MKIEAYKSFGPVKFGMSETEVVNQLGKPVSIRTNNENELEYYYDELIVRYDANSKHVREGTLLPQILGRFQVNDLTLNWKDDLFATLCQRDGDPYEFYGYIVLFKLGITLTGFHDGDDSQKAISAFRSGDWDQLKGDMKAFKSL</sequence>
<accession>A0ABX5H073</accession>
<gene>
    <name evidence="1" type="ORF">C0W27_17745</name>
</gene>
<dbReference type="RefSeq" id="WP_045152946.1">
    <property type="nucleotide sequence ID" value="NZ_JZSW01000008.1"/>
</dbReference>
<dbReference type="EMBL" id="PYOU01000018">
    <property type="protein sequence ID" value="PSX05906.1"/>
    <property type="molecule type" value="Genomic_DNA"/>
</dbReference>
<evidence type="ECO:0000313" key="1">
    <source>
        <dbReference type="EMBL" id="PSX05906.1"/>
    </source>
</evidence>
<name>A0ABX5H073_PHOAN</name>
<evidence type="ECO:0000313" key="2">
    <source>
        <dbReference type="Proteomes" id="UP000240989"/>
    </source>
</evidence>
<keyword evidence="2" id="KW-1185">Reference proteome</keyword>